<feature type="compositionally biased region" description="Basic and acidic residues" evidence="1">
    <location>
        <begin position="96"/>
        <end position="118"/>
    </location>
</feature>
<sequence length="471" mass="52971">MEGPLEEDPGESLRPESTAKSPNDSHTGDQEDNWENQNEEEADDQTTQRLSHQAKPRIFGQTGYKGTEHLGRRTSDQADLGASNYANVDAHGVPEQVDRRMSEGTDSKASGRADHVETEQTDSQMSVPGEQGTSEQMEPRLSRQTESKRASEQSDHRMSGWANQSTSEQIYSRLSGLVQGKIPAQIDHTMPAPVDHRASIKTHHTTFAQAVQLAEQQAADQADSSVDNLTVDRADNSESDQVDHFMNEGDNDTEANLFDYGAHGQSDDEIFTLFGPSKESEEADFRIEPCTFEASQTDLSNSKISTETDTENVTDTQVFDSLDGRFINNFQAKDQALSQRLPSISSKPDYVSRQETTQAIETKRDDASEYRKGKSSLVHSQTYRRWFPPTVYEDPYQISLQYVEKAPHSANIPDIQFFQHHLLKRLSFPPCVFLAPVLKISWPCMYEFISRLCILFHWSICLSLCQYGTVL</sequence>
<feature type="compositionally biased region" description="Acidic residues" evidence="1">
    <location>
        <begin position="1"/>
        <end position="10"/>
    </location>
</feature>
<dbReference type="PANTHER" id="PTHR47110:SF1">
    <property type="entry name" value="TESTIS-SPECIFIC EXPRESSED PROTEIN 55"/>
    <property type="match status" value="1"/>
</dbReference>
<gene>
    <name evidence="2" type="primary">TEX55</name>
</gene>
<evidence type="ECO:0000313" key="3">
    <source>
        <dbReference type="Proteomes" id="UP000694387"/>
    </source>
</evidence>
<dbReference type="PANTHER" id="PTHR47110">
    <property type="entry name" value="TESTIS-SPECIFIC EXPRESSED PROTEIN 55"/>
    <property type="match status" value="1"/>
</dbReference>
<feature type="compositionally biased region" description="Basic and acidic residues" evidence="1">
    <location>
        <begin position="137"/>
        <end position="158"/>
    </location>
</feature>
<feature type="region of interest" description="Disordered" evidence="1">
    <location>
        <begin position="1"/>
        <end position="165"/>
    </location>
</feature>
<reference evidence="2 3" key="1">
    <citation type="journal article" date="2020" name="Nat. Commun.">
        <title>Donkey genomes provide new insights into domestication and selection for coat color.</title>
        <authorList>
            <person name="Wang"/>
            <person name="C."/>
            <person name="Li"/>
            <person name="H."/>
            <person name="Guo"/>
            <person name="Y."/>
            <person name="Huang"/>
            <person name="J."/>
            <person name="Sun"/>
            <person name="Y."/>
            <person name="Min"/>
            <person name="J."/>
            <person name="Wang"/>
            <person name="J."/>
            <person name="Fang"/>
            <person name="X."/>
            <person name="Zhao"/>
            <person name="Z."/>
            <person name="Wang"/>
            <person name="S."/>
            <person name="Zhang"/>
            <person name="Y."/>
            <person name="Liu"/>
            <person name="Q."/>
            <person name="Jiang"/>
            <person name="Q."/>
            <person name="Wang"/>
            <person name="X."/>
            <person name="Guo"/>
            <person name="Y."/>
            <person name="Yang"/>
            <person name="C."/>
            <person name="Wang"/>
            <person name="Y."/>
            <person name="Tian"/>
            <person name="F."/>
            <person name="Zhuang"/>
            <person name="G."/>
            <person name="Fan"/>
            <person name="Y."/>
            <person name="Gao"/>
            <person name="Q."/>
            <person name="Li"/>
            <person name="Y."/>
            <person name="Ju"/>
            <person name="Z."/>
            <person name="Li"/>
            <person name="J."/>
            <person name="Li"/>
            <person name="R."/>
            <person name="Hou"/>
            <person name="M."/>
            <person name="Yang"/>
            <person name="G."/>
            <person name="Liu"/>
            <person name="G."/>
            <person name="Liu"/>
            <person name="W."/>
            <person name="Guo"/>
            <person name="J."/>
            <person name="Pan"/>
            <person name="S."/>
            <person name="Fan"/>
            <person name="G."/>
            <person name="Zhang"/>
            <person name="W."/>
            <person name="Zhang"/>
            <person name="R."/>
            <person name="Yu"/>
            <person name="J."/>
            <person name="Zhang"/>
            <person name="X."/>
            <person name="Yin"/>
            <person name="Q."/>
            <person name="Ji"/>
            <person name="C."/>
            <person name="Jin"/>
            <person name="Y."/>
            <person name="Yue"/>
            <person name="G."/>
            <person name="Liu"/>
            <person name="M."/>
            <person name="Xu"/>
            <person name="J."/>
            <person name="Liu"/>
            <person name="S."/>
            <person name="Jordana"/>
            <person name="J."/>
            <person name="Noce"/>
            <person name="A."/>
            <person name="Amills"/>
            <person name="M."/>
            <person name="Wu"/>
            <person name="D.D."/>
            <person name="Li"/>
            <person name="S."/>
            <person name="Zhou"/>
            <person name="X. and Zhong"/>
            <person name="J."/>
        </authorList>
    </citation>
    <scope>NUCLEOTIDE SEQUENCE [LARGE SCALE GENOMIC DNA]</scope>
</reference>
<dbReference type="InterPro" id="IPR040760">
    <property type="entry name" value="Tex55"/>
</dbReference>
<reference evidence="2" key="3">
    <citation type="submission" date="2025-09" db="UniProtKB">
        <authorList>
            <consortium name="Ensembl"/>
        </authorList>
    </citation>
    <scope>IDENTIFICATION</scope>
</reference>
<dbReference type="GO" id="GO:0005634">
    <property type="term" value="C:nucleus"/>
    <property type="evidence" value="ECO:0007669"/>
    <property type="project" value="TreeGrafter"/>
</dbReference>
<dbReference type="Proteomes" id="UP000694387">
    <property type="component" value="Chromosome 5"/>
</dbReference>
<name>A0A8C4LWA9_EQUAS</name>
<dbReference type="AlphaFoldDB" id="A0A8C4LWA9"/>
<evidence type="ECO:0000313" key="2">
    <source>
        <dbReference type="Ensembl" id="ENSEASP00005018056.2"/>
    </source>
</evidence>
<dbReference type="GeneTree" id="ENSGT00940000154487"/>
<evidence type="ECO:0000256" key="1">
    <source>
        <dbReference type="SAM" id="MobiDB-lite"/>
    </source>
</evidence>
<keyword evidence="3" id="KW-1185">Reference proteome</keyword>
<accession>A0A8C4LWA9</accession>
<feature type="compositionally biased region" description="Basic and acidic residues" evidence="1">
    <location>
        <begin position="66"/>
        <end position="76"/>
    </location>
</feature>
<proteinExistence type="predicted"/>
<reference evidence="2" key="2">
    <citation type="submission" date="2025-08" db="UniProtKB">
        <authorList>
            <consortium name="Ensembl"/>
        </authorList>
    </citation>
    <scope>IDENTIFICATION</scope>
</reference>
<protein>
    <recommendedName>
        <fullName evidence="4">Testis expressed 55</fullName>
    </recommendedName>
</protein>
<dbReference type="Pfam" id="PF17819">
    <property type="entry name" value="Tex55"/>
    <property type="match status" value="1"/>
</dbReference>
<feature type="compositionally biased region" description="Polar residues" evidence="1">
    <location>
        <begin position="121"/>
        <end position="136"/>
    </location>
</feature>
<organism evidence="2 3">
    <name type="scientific">Equus asinus</name>
    <name type="common">Donkey</name>
    <name type="synonym">Equus africanus asinus</name>
    <dbReference type="NCBI Taxonomy" id="9793"/>
    <lineage>
        <taxon>Eukaryota</taxon>
        <taxon>Metazoa</taxon>
        <taxon>Chordata</taxon>
        <taxon>Craniata</taxon>
        <taxon>Vertebrata</taxon>
        <taxon>Euteleostomi</taxon>
        <taxon>Mammalia</taxon>
        <taxon>Eutheria</taxon>
        <taxon>Laurasiatheria</taxon>
        <taxon>Perissodactyla</taxon>
        <taxon>Equidae</taxon>
        <taxon>Equus</taxon>
    </lineage>
</organism>
<evidence type="ECO:0008006" key="4">
    <source>
        <dbReference type="Google" id="ProtNLM"/>
    </source>
</evidence>
<feature type="compositionally biased region" description="Acidic residues" evidence="1">
    <location>
        <begin position="30"/>
        <end position="44"/>
    </location>
</feature>
<dbReference type="Ensembl" id="ENSEAST00005019602.2">
    <property type="protein sequence ID" value="ENSEASP00005018056.2"/>
    <property type="gene ID" value="ENSEASG00005012462.2"/>
</dbReference>